<dbReference type="InterPro" id="IPR007875">
    <property type="entry name" value="Sprouty"/>
</dbReference>
<dbReference type="PROSITE" id="PS51488">
    <property type="entry name" value="KBD"/>
    <property type="match status" value="1"/>
</dbReference>
<dbReference type="Ensembl" id="ENSEBUT00000016568.1">
    <property type="protein sequence ID" value="ENSEBUP00000015993.1"/>
    <property type="gene ID" value="ENSEBUG00000010039.1"/>
</dbReference>
<dbReference type="Pfam" id="PF00568">
    <property type="entry name" value="WH1"/>
    <property type="match status" value="1"/>
</dbReference>
<dbReference type="AlphaFoldDB" id="A0A8C4QKH5"/>
<protein>
    <submittedName>
        <fullName evidence="6">Sprouty related EVH1 domain containing 1</fullName>
    </submittedName>
</protein>
<name>A0A8C4QKH5_EPTBU</name>
<dbReference type="SMART" id="SM00461">
    <property type="entry name" value="WH1"/>
    <property type="match status" value="1"/>
</dbReference>
<dbReference type="InterPro" id="IPR000697">
    <property type="entry name" value="WH1/EVH1_dom"/>
</dbReference>
<keyword evidence="7" id="KW-1185">Reference proteome</keyword>
<dbReference type="InterPro" id="IPR011993">
    <property type="entry name" value="PH-like_dom_sf"/>
</dbReference>
<dbReference type="Pfam" id="PF05210">
    <property type="entry name" value="Sprouty"/>
    <property type="match status" value="1"/>
</dbReference>
<dbReference type="FunFam" id="2.30.29.30:FF:000052">
    <property type="entry name" value="Sprouty-related, EVH1 domain containing 2"/>
    <property type="match status" value="1"/>
</dbReference>
<dbReference type="GO" id="GO:0019901">
    <property type="term" value="F:protein kinase binding"/>
    <property type="evidence" value="ECO:0007669"/>
    <property type="project" value="TreeGrafter"/>
</dbReference>
<evidence type="ECO:0000256" key="2">
    <source>
        <dbReference type="ARBA" id="ARBA00022475"/>
    </source>
</evidence>
<evidence type="ECO:0000259" key="5">
    <source>
        <dbReference type="PROSITE" id="PS51488"/>
    </source>
</evidence>
<dbReference type="Proteomes" id="UP000694388">
    <property type="component" value="Unplaced"/>
</dbReference>
<dbReference type="PANTHER" id="PTHR11202">
    <property type="entry name" value="SPROUTY-RELATED, EVH1 DOMAIN-CONTAINING PROTEIN FAMILY MEMBER"/>
    <property type="match status" value="1"/>
</dbReference>
<dbReference type="InterPro" id="IPR041937">
    <property type="entry name" value="SPRE_EVH1"/>
</dbReference>
<proteinExistence type="predicted"/>
<comment type="subcellular location">
    <subcellularLocation>
        <location evidence="1">Cell membrane</location>
        <topology evidence="1">Peripheral membrane protein</topology>
    </subcellularLocation>
</comment>
<dbReference type="GO" id="GO:0043409">
    <property type="term" value="P:negative regulation of MAPK cascade"/>
    <property type="evidence" value="ECO:0007669"/>
    <property type="project" value="TreeGrafter"/>
</dbReference>
<evidence type="ECO:0000256" key="3">
    <source>
        <dbReference type="ARBA" id="ARBA00023136"/>
    </source>
</evidence>
<reference evidence="6" key="1">
    <citation type="submission" date="2025-05" db="UniProtKB">
        <authorList>
            <consortium name="Ensembl"/>
        </authorList>
    </citation>
    <scope>IDENTIFICATION</scope>
</reference>
<accession>A0A8C4QKH5</accession>
<organism evidence="6 7">
    <name type="scientific">Eptatretus burgeri</name>
    <name type="common">Inshore hagfish</name>
    <dbReference type="NCBI Taxonomy" id="7764"/>
    <lineage>
        <taxon>Eukaryota</taxon>
        <taxon>Metazoa</taxon>
        <taxon>Chordata</taxon>
        <taxon>Craniata</taxon>
        <taxon>Vertebrata</taxon>
        <taxon>Cyclostomata</taxon>
        <taxon>Myxini</taxon>
        <taxon>Myxiniformes</taxon>
        <taxon>Myxinidae</taxon>
        <taxon>Eptatretinae</taxon>
        <taxon>Eptatretus</taxon>
    </lineage>
</organism>
<evidence type="ECO:0000256" key="1">
    <source>
        <dbReference type="ARBA" id="ARBA00004202"/>
    </source>
</evidence>
<feature type="domain" description="KBD" evidence="5">
    <location>
        <begin position="211"/>
        <end position="264"/>
    </location>
</feature>
<dbReference type="Ensembl" id="ENSEBUT00000016543.1">
    <property type="protein sequence ID" value="ENSEBUP00000015967.1"/>
    <property type="gene ID" value="ENSEBUG00000010039.1"/>
</dbReference>
<evidence type="ECO:0000259" key="4">
    <source>
        <dbReference type="PROSITE" id="PS50229"/>
    </source>
</evidence>
<dbReference type="PANTHER" id="PTHR11202:SF3">
    <property type="entry name" value="SPROUTY-RELATED PROTEIN WITH EVH-1 DOMAIN, ISOFORM C"/>
    <property type="match status" value="1"/>
</dbReference>
<sequence>MSEETTPHDEISMVRVRAVVMTRDDSSGGWVPLAGGGISMVGIYKRVAQDEPTSTLFRIYGERLRDSLVMLECLLAHDVVYNRVSPTFHHWQIHQKRFGLTFLSPSDAQTFDGALRKALEDLEQGARLLARGQSEKEPAEELLNRNGSSSESLASTLAVQRRDDFWQRFGLPGEGLHGSYFNTQPTDSYSTYHTLYPNDTPQQVVLPSRRFSRHVSFQEEAEVVRVSPRRDGWSTGYGDYRHALALRKQLDAEEPDAYVHFASKADGVKKHEYSYPFLEGSSCIKDSTVAVVGTQPVRSSSKRYDVESGEHLRCVYCREVFVRGENGRGRCQDAPDPMRTVIRRASCMWCAESVLYHCMSDSEGDYSEPCSCDAAEAGCCLRWLALSGLALLAPCMCCYPPLMMCHRCGERCGCCGARHKAIS</sequence>
<dbReference type="GeneTree" id="ENSGT00940000159180"/>
<evidence type="ECO:0000313" key="6">
    <source>
        <dbReference type="Ensembl" id="ENSEBUP00000015993.1"/>
    </source>
</evidence>
<dbReference type="OMA" id="QNETEGP"/>
<dbReference type="InterPro" id="IPR023337">
    <property type="entry name" value="KBD"/>
</dbReference>
<dbReference type="SUPFAM" id="SSF50729">
    <property type="entry name" value="PH domain-like"/>
    <property type="match status" value="1"/>
</dbReference>
<dbReference type="CDD" id="cd10574">
    <property type="entry name" value="EVH1_SPRED-like"/>
    <property type="match status" value="1"/>
</dbReference>
<dbReference type="PROSITE" id="PS50229">
    <property type="entry name" value="WH1"/>
    <property type="match status" value="1"/>
</dbReference>
<evidence type="ECO:0000313" key="7">
    <source>
        <dbReference type="Proteomes" id="UP000694388"/>
    </source>
</evidence>
<keyword evidence="3" id="KW-0472">Membrane</keyword>
<feature type="domain" description="WH1" evidence="4">
    <location>
        <begin position="5"/>
        <end position="122"/>
    </location>
</feature>
<dbReference type="PROSITE" id="PS51227">
    <property type="entry name" value="SPR"/>
    <property type="match status" value="1"/>
</dbReference>
<dbReference type="GO" id="GO:0005886">
    <property type="term" value="C:plasma membrane"/>
    <property type="evidence" value="ECO:0007669"/>
    <property type="project" value="UniProtKB-SubCell"/>
</dbReference>
<keyword evidence="2" id="KW-1003">Cell membrane</keyword>
<dbReference type="Gene3D" id="2.30.29.30">
    <property type="entry name" value="Pleckstrin-homology domain (PH domain)/Phosphotyrosine-binding domain (PTB)"/>
    <property type="match status" value="1"/>
</dbReference>